<name>A0AAI8B8X9_9BURK</name>
<dbReference type="InterPro" id="IPR017871">
    <property type="entry name" value="ABC_transporter-like_CS"/>
</dbReference>
<sequence>MIGIERVSRLFGDLAAVDDVSLAVARGTVTALVGASGSGKSTLLRMINRLIAPTSGTIRVDGVDTASVPAETLRRGIGYVIQGHGLFPHWTVERNVATVPRLLGWRAARIDARVRELLELFELDYDTYARKLPHQLSGGQQQRVGVARALAAEPAILLMDEPFGALDPIIRGKAQDDLVALQRRLGITVVIVTHDIDEALRLGDQIAVMDAGRILQAGSPAEILGRPQPGVVERLVAGLDRPLRLLALTRVDALAEPGAAPGEPISGALTLRDAISELLWRGASALPVSSADGAATKRITLDAIVAQAKRPV</sequence>
<dbReference type="GO" id="GO:0005524">
    <property type="term" value="F:ATP binding"/>
    <property type="evidence" value="ECO:0007669"/>
    <property type="project" value="UniProtKB-KW"/>
</dbReference>
<comment type="similarity">
    <text evidence="1">Belongs to the ABC transporter superfamily.</text>
</comment>
<keyword evidence="2" id="KW-0813">Transport</keyword>
<keyword evidence="4" id="KW-0997">Cell inner membrane</keyword>
<gene>
    <name evidence="8" type="ORF">DM82_1319</name>
</gene>
<evidence type="ECO:0000256" key="2">
    <source>
        <dbReference type="ARBA" id="ARBA00022448"/>
    </source>
</evidence>
<dbReference type="InterPro" id="IPR003593">
    <property type="entry name" value="AAA+_ATPase"/>
</dbReference>
<evidence type="ECO:0000313" key="9">
    <source>
        <dbReference type="Proteomes" id="UP000029424"/>
    </source>
</evidence>
<evidence type="ECO:0000256" key="1">
    <source>
        <dbReference type="ARBA" id="ARBA00005417"/>
    </source>
</evidence>
<keyword evidence="3" id="KW-1003">Cell membrane</keyword>
<proteinExistence type="inferred from homology"/>
<keyword evidence="6" id="KW-0067">ATP-binding</keyword>
<dbReference type="Gene3D" id="3.40.50.300">
    <property type="entry name" value="P-loop containing nucleotide triphosphate hydrolases"/>
    <property type="match status" value="1"/>
</dbReference>
<feature type="domain" description="ABC transporter" evidence="7">
    <location>
        <begin position="2"/>
        <end position="236"/>
    </location>
</feature>
<dbReference type="Pfam" id="PF00005">
    <property type="entry name" value="ABC_tran"/>
    <property type="match status" value="1"/>
</dbReference>
<organism evidence="8 9">
    <name type="scientific">Burkholderia oklahomensis</name>
    <dbReference type="NCBI Taxonomy" id="342113"/>
    <lineage>
        <taxon>Bacteria</taxon>
        <taxon>Pseudomonadati</taxon>
        <taxon>Pseudomonadota</taxon>
        <taxon>Betaproteobacteria</taxon>
        <taxon>Burkholderiales</taxon>
        <taxon>Burkholderiaceae</taxon>
        <taxon>Burkholderia</taxon>
        <taxon>pseudomallei group</taxon>
    </lineage>
</organism>
<keyword evidence="4" id="KW-0472">Membrane</keyword>
<keyword evidence="9" id="KW-1185">Reference proteome</keyword>
<dbReference type="GO" id="GO:0015697">
    <property type="term" value="P:quaternary ammonium group transport"/>
    <property type="evidence" value="ECO:0007669"/>
    <property type="project" value="UniProtKB-ARBA"/>
</dbReference>
<evidence type="ECO:0000313" key="8">
    <source>
        <dbReference type="EMBL" id="AIO68343.1"/>
    </source>
</evidence>
<dbReference type="AlphaFoldDB" id="A0AAI8B8X9"/>
<dbReference type="InterPro" id="IPR003439">
    <property type="entry name" value="ABC_transporter-like_ATP-bd"/>
</dbReference>
<dbReference type="PROSITE" id="PS50893">
    <property type="entry name" value="ABC_TRANSPORTER_2"/>
    <property type="match status" value="1"/>
</dbReference>
<reference evidence="8 9" key="1">
    <citation type="submission" date="2014-06" db="EMBL/GenBank/DDBJ databases">
        <authorList>
            <person name="Bishop-Lilly K.A."/>
            <person name="Broomall S.M."/>
            <person name="Chain P.S."/>
            <person name="Chertkov O."/>
            <person name="Coyne S.R."/>
            <person name="Daligault H.E."/>
            <person name="Davenport K.W."/>
            <person name="Erkkila T."/>
            <person name="Frey K.G."/>
            <person name="Gibbons H.S."/>
            <person name="Gu W."/>
            <person name="Jaissle J."/>
            <person name="Johnson S.L."/>
            <person name="Koroleva G.I."/>
            <person name="Ladner J.T."/>
            <person name="Lo C.-C."/>
            <person name="Minogue T.D."/>
            <person name="Munk C."/>
            <person name="Palacios G.F."/>
            <person name="Redden C.L."/>
            <person name="Rosenzweig C.N."/>
            <person name="Scholz M.B."/>
            <person name="Teshima H."/>
            <person name="Xu Y."/>
        </authorList>
    </citation>
    <scope>NUCLEOTIDE SEQUENCE [LARGE SCALE GENOMIC DNA]</scope>
    <source>
        <strain evidence="8 9">EO147</strain>
    </source>
</reference>
<dbReference type="PANTHER" id="PTHR43117:SF5">
    <property type="entry name" value="GLYCINE BETAINE UPTAKE SYSTEM ATP-BINDING PROTEIN YEHX"/>
    <property type="match status" value="1"/>
</dbReference>
<evidence type="ECO:0000259" key="7">
    <source>
        <dbReference type="PROSITE" id="PS50893"/>
    </source>
</evidence>
<dbReference type="GO" id="GO:0016887">
    <property type="term" value="F:ATP hydrolysis activity"/>
    <property type="evidence" value="ECO:0007669"/>
    <property type="project" value="InterPro"/>
</dbReference>
<dbReference type="KEGG" id="bok:DM82_1319"/>
<dbReference type="PROSITE" id="PS00211">
    <property type="entry name" value="ABC_TRANSPORTER_1"/>
    <property type="match status" value="1"/>
</dbReference>
<evidence type="ECO:0000256" key="5">
    <source>
        <dbReference type="ARBA" id="ARBA00022741"/>
    </source>
</evidence>
<keyword evidence="5" id="KW-0547">Nucleotide-binding</keyword>
<dbReference type="FunFam" id="3.40.50.300:FF:000425">
    <property type="entry name" value="Probable ABC transporter, ATP-binding subunit"/>
    <property type="match status" value="1"/>
</dbReference>
<dbReference type="Proteomes" id="UP000029424">
    <property type="component" value="Chromosome 1"/>
</dbReference>
<dbReference type="PANTHER" id="PTHR43117">
    <property type="entry name" value="OSMOPROTECTANT IMPORT ATP-BINDING PROTEIN OSMV"/>
    <property type="match status" value="1"/>
</dbReference>
<dbReference type="RefSeq" id="WP_038802621.1">
    <property type="nucleotide sequence ID" value="NZ_CP008726.1"/>
</dbReference>
<dbReference type="SMART" id="SM00382">
    <property type="entry name" value="AAA"/>
    <property type="match status" value="1"/>
</dbReference>
<dbReference type="EMBL" id="CP008726">
    <property type="protein sequence ID" value="AIO68343.1"/>
    <property type="molecule type" value="Genomic_DNA"/>
</dbReference>
<evidence type="ECO:0000256" key="3">
    <source>
        <dbReference type="ARBA" id="ARBA00022475"/>
    </source>
</evidence>
<dbReference type="SUPFAM" id="SSF52540">
    <property type="entry name" value="P-loop containing nucleoside triphosphate hydrolases"/>
    <property type="match status" value="1"/>
</dbReference>
<evidence type="ECO:0000256" key="4">
    <source>
        <dbReference type="ARBA" id="ARBA00022519"/>
    </source>
</evidence>
<accession>A0AAI8B8X9</accession>
<protein>
    <submittedName>
        <fullName evidence="8">ABC transporter family protein</fullName>
    </submittedName>
</protein>
<dbReference type="InterPro" id="IPR027417">
    <property type="entry name" value="P-loop_NTPase"/>
</dbReference>
<evidence type="ECO:0000256" key="6">
    <source>
        <dbReference type="ARBA" id="ARBA00022840"/>
    </source>
</evidence>